<keyword evidence="3 7" id="KW-0812">Transmembrane</keyword>
<name>A0ABS6EJI7_9CLOT</name>
<keyword evidence="6" id="KW-0175">Coiled coil</keyword>
<dbReference type="Proteomes" id="UP000726170">
    <property type="component" value="Unassembled WGS sequence"/>
</dbReference>
<feature type="transmembrane region" description="Helical" evidence="7">
    <location>
        <begin position="21"/>
        <end position="41"/>
    </location>
</feature>
<dbReference type="EMBL" id="JAHLQF010000002">
    <property type="protein sequence ID" value="MBU5484615.1"/>
    <property type="molecule type" value="Genomic_DNA"/>
</dbReference>
<sequence length="1083" mass="121812">MRINSLTKDTIRDIKKSLGRFTSILAIVALGVAFFSGLKIAPEDMKITADKYYDDYNLMDVRVLSTLGLTEGDVDEIRKISGVKGVFGAYSMDVLTQHDAKEVVLKVHGLPLDKLNDNDEDYINRVNLVEGRLPEKSEECVIEKGKNDAIDVPVGSSIKLYSGTDDPLSDSLKETEYKVVGKVQTPYYLSFEKGSSSIGNGQIRNFIMVPQEDFKIPAYTEIFATVEGAKEINSYKDSYFDVVSRVTEEVENLAESREEIRYEEVLKEGREGLEKGKEEYTKEKKEAEEKLDKALKEIEDSKIKINNSEKDLLQQERTFNTSIKEAEDKIAKGEKDLLKGEEELKRNLKTFNEKKVLAEEGFKKAEEELAKGQQSLSLLEGKVAELENALRNQELAEEERKKLQVELQTTKGMLQGTKDELEKGKKELEEKKAGLAKGEEELNKSKALLISSRNKLEKEKSNLQEGKNKALVGFKEGRDKIESGKKDLLKGEEEYKSSKEKAEKELSKAKDKIDEGEKNLEKIEKPQWYVLDRKSHYSYMDYGGSADRIDALAKVFPVFFALVAALVCLTTMTRMVDEQRVNIGTLKALGYKKGAIASKYIAYALVASTLGCIIGLAIGFTIFPIVVFNAYGIMYVLPPVITSFNIPLAVTISLAAIAVTTLSAFFACYKELVETPSVLMRPRAPKEGKRILLERIPFIWNKLNFSAKVTTRNIFRYKKRFLMTVFGIAGCTALIVAGFGIKDSIRTIVDKQFGVIFTYDMTVNLENKASQKEKEEAIEYISKDNRISSYGLTSRENGSLSLNKQEKKIAIVAPKDVISIENFIHLQGRKDEKHIPIPAKGVVITEKVANDIGVKVGDEINLINSEDKKAKVKVTGIAENYLSNYAYISPDYYEEIFRKPVEINEVIASLKDTSKEFEDNLSRDLIEKEGISNASFNTAIKENFEDTIRSLNYVVLIMIISAGALAFVVLYNLTNVNISERIREIATIKVLGFYDNEVSAYIYKENTILTLIGIAFGLIMGVFLHKFIMITVEMENMMFGRSLDVKSFVISVILTLAFAVLVNIAMYYKLKNIEMVESLKSVD</sequence>
<evidence type="ECO:0000259" key="9">
    <source>
        <dbReference type="Pfam" id="PF12704"/>
    </source>
</evidence>
<feature type="domain" description="ABC3 transporter permease C-terminal" evidence="8">
    <location>
        <begin position="957"/>
        <end position="1074"/>
    </location>
</feature>
<feature type="transmembrane region" description="Helical" evidence="7">
    <location>
        <begin position="1048"/>
        <end position="1068"/>
    </location>
</feature>
<evidence type="ECO:0000256" key="2">
    <source>
        <dbReference type="ARBA" id="ARBA00022475"/>
    </source>
</evidence>
<feature type="transmembrane region" description="Helical" evidence="7">
    <location>
        <begin position="555"/>
        <end position="572"/>
    </location>
</feature>
<evidence type="ECO:0000256" key="5">
    <source>
        <dbReference type="ARBA" id="ARBA00023136"/>
    </source>
</evidence>
<evidence type="ECO:0000256" key="4">
    <source>
        <dbReference type="ARBA" id="ARBA00022989"/>
    </source>
</evidence>
<comment type="subcellular location">
    <subcellularLocation>
        <location evidence="1">Cell membrane</location>
        <topology evidence="1">Multi-pass membrane protein</topology>
    </subcellularLocation>
</comment>
<keyword evidence="11" id="KW-1185">Reference proteome</keyword>
<dbReference type="PANTHER" id="PTHR30287:SF1">
    <property type="entry name" value="INNER MEMBRANE PROTEIN"/>
    <property type="match status" value="1"/>
</dbReference>
<feature type="transmembrane region" description="Helical" evidence="7">
    <location>
        <begin position="600"/>
        <end position="626"/>
    </location>
</feature>
<evidence type="ECO:0000256" key="3">
    <source>
        <dbReference type="ARBA" id="ARBA00022692"/>
    </source>
</evidence>
<feature type="transmembrane region" description="Helical" evidence="7">
    <location>
        <begin position="721"/>
        <end position="741"/>
    </location>
</feature>
<dbReference type="PANTHER" id="PTHR30287">
    <property type="entry name" value="MEMBRANE COMPONENT OF PREDICTED ABC SUPERFAMILY METABOLITE UPTAKE TRANSPORTER"/>
    <property type="match status" value="1"/>
</dbReference>
<evidence type="ECO:0000256" key="1">
    <source>
        <dbReference type="ARBA" id="ARBA00004651"/>
    </source>
</evidence>
<evidence type="ECO:0000313" key="10">
    <source>
        <dbReference type="EMBL" id="MBU5484615.1"/>
    </source>
</evidence>
<gene>
    <name evidence="10" type="ORF">KQI86_09755</name>
</gene>
<evidence type="ECO:0000256" key="6">
    <source>
        <dbReference type="SAM" id="Coils"/>
    </source>
</evidence>
<feature type="domain" description="ABC3 transporter permease C-terminal" evidence="8">
    <location>
        <begin position="555"/>
        <end position="667"/>
    </location>
</feature>
<dbReference type="InterPro" id="IPR038766">
    <property type="entry name" value="Membrane_comp_ABC_pdt"/>
</dbReference>
<feature type="transmembrane region" description="Helical" evidence="7">
    <location>
        <begin position="1008"/>
        <end position="1028"/>
    </location>
</feature>
<keyword evidence="5 7" id="KW-0472">Membrane</keyword>
<dbReference type="Pfam" id="PF02687">
    <property type="entry name" value="FtsX"/>
    <property type="match status" value="2"/>
</dbReference>
<proteinExistence type="predicted"/>
<reference evidence="10 11" key="1">
    <citation type="submission" date="2021-06" db="EMBL/GenBank/DDBJ databases">
        <authorList>
            <person name="Sun Q."/>
            <person name="Li D."/>
        </authorList>
    </citation>
    <scope>NUCLEOTIDE SEQUENCE [LARGE SCALE GENOMIC DNA]</scope>
    <source>
        <strain evidence="10 11">MSJ-11</strain>
    </source>
</reference>
<protein>
    <submittedName>
        <fullName evidence="10">ABC transporter permease</fullName>
    </submittedName>
</protein>
<keyword evidence="4 7" id="KW-1133">Transmembrane helix</keyword>
<accession>A0ABS6EJI7</accession>
<feature type="transmembrane region" description="Helical" evidence="7">
    <location>
        <begin position="951"/>
        <end position="973"/>
    </location>
</feature>
<feature type="transmembrane region" description="Helical" evidence="7">
    <location>
        <begin position="646"/>
        <end position="669"/>
    </location>
</feature>
<dbReference type="InterPro" id="IPR003838">
    <property type="entry name" value="ABC3_permease_C"/>
</dbReference>
<dbReference type="Pfam" id="PF12704">
    <property type="entry name" value="MacB_PCD"/>
    <property type="match status" value="1"/>
</dbReference>
<evidence type="ECO:0000313" key="11">
    <source>
        <dbReference type="Proteomes" id="UP000726170"/>
    </source>
</evidence>
<feature type="domain" description="MacB-like periplasmic core" evidence="9">
    <location>
        <begin position="723"/>
        <end position="914"/>
    </location>
</feature>
<feature type="coiled-coil region" evidence="6">
    <location>
        <begin position="243"/>
        <end position="519"/>
    </location>
</feature>
<evidence type="ECO:0000256" key="7">
    <source>
        <dbReference type="SAM" id="Phobius"/>
    </source>
</evidence>
<organism evidence="10 11">
    <name type="scientific">Clostridium mobile</name>
    <dbReference type="NCBI Taxonomy" id="2841512"/>
    <lineage>
        <taxon>Bacteria</taxon>
        <taxon>Bacillati</taxon>
        <taxon>Bacillota</taxon>
        <taxon>Clostridia</taxon>
        <taxon>Eubacteriales</taxon>
        <taxon>Clostridiaceae</taxon>
        <taxon>Clostridium</taxon>
    </lineage>
</organism>
<keyword evidence="2" id="KW-1003">Cell membrane</keyword>
<evidence type="ECO:0000259" key="8">
    <source>
        <dbReference type="Pfam" id="PF02687"/>
    </source>
</evidence>
<dbReference type="InterPro" id="IPR025857">
    <property type="entry name" value="MacB_PCD"/>
</dbReference>
<comment type="caution">
    <text evidence="10">The sequence shown here is derived from an EMBL/GenBank/DDBJ whole genome shotgun (WGS) entry which is preliminary data.</text>
</comment>